<dbReference type="InterPro" id="IPR011008">
    <property type="entry name" value="Dimeric_a/b-barrel"/>
</dbReference>
<dbReference type="Gene3D" id="3.30.70.100">
    <property type="match status" value="1"/>
</dbReference>
<sequence>MATVNILYPSGPAFDLDYFLNKHFEIVEEHWKPFGLQSWTVIVLESGQQYQIQAILKWDSLESFAKAKQGEAGAKVMGDIPNYTTAKPDIVVGNKKGEKSLL</sequence>
<dbReference type="AlphaFoldDB" id="A0A167A1R1"/>
<organism evidence="1 2">
    <name type="scientific">Beauveria brongniartii RCEF 3172</name>
    <dbReference type="NCBI Taxonomy" id="1081107"/>
    <lineage>
        <taxon>Eukaryota</taxon>
        <taxon>Fungi</taxon>
        <taxon>Dikarya</taxon>
        <taxon>Ascomycota</taxon>
        <taxon>Pezizomycotina</taxon>
        <taxon>Sordariomycetes</taxon>
        <taxon>Hypocreomycetidae</taxon>
        <taxon>Hypocreales</taxon>
        <taxon>Cordycipitaceae</taxon>
        <taxon>Beauveria</taxon>
        <taxon>Beauveria brongniartii</taxon>
    </lineage>
</organism>
<keyword evidence="2" id="KW-1185">Reference proteome</keyword>
<proteinExistence type="predicted"/>
<dbReference type="PANTHER" id="PTHR40260:SF2">
    <property type="entry name" value="BLR8190 PROTEIN"/>
    <property type="match status" value="1"/>
</dbReference>
<name>A0A167A1R1_9HYPO</name>
<dbReference type="EMBL" id="AZHA01000026">
    <property type="protein sequence ID" value="OAA38463.1"/>
    <property type="molecule type" value="Genomic_DNA"/>
</dbReference>
<dbReference type="Proteomes" id="UP000076863">
    <property type="component" value="Unassembled WGS sequence"/>
</dbReference>
<protein>
    <submittedName>
        <fullName evidence="1">Ethyl tert-butyl ether degradation EthD</fullName>
    </submittedName>
</protein>
<accession>A0A167A1R1</accession>
<evidence type="ECO:0000313" key="1">
    <source>
        <dbReference type="EMBL" id="OAA38463.1"/>
    </source>
</evidence>
<gene>
    <name evidence="1" type="ORF">BBO_07101</name>
</gene>
<dbReference type="SUPFAM" id="SSF54909">
    <property type="entry name" value="Dimeric alpha+beta barrel"/>
    <property type="match status" value="1"/>
</dbReference>
<comment type="caution">
    <text evidence="1">The sequence shown here is derived from an EMBL/GenBank/DDBJ whole genome shotgun (WGS) entry which is preliminary data.</text>
</comment>
<evidence type="ECO:0000313" key="2">
    <source>
        <dbReference type="Proteomes" id="UP000076863"/>
    </source>
</evidence>
<reference evidence="1 2" key="1">
    <citation type="journal article" date="2016" name="Genome Biol. Evol.">
        <title>Divergent and convergent evolution of fungal pathogenicity.</title>
        <authorList>
            <person name="Shang Y."/>
            <person name="Xiao G."/>
            <person name="Zheng P."/>
            <person name="Cen K."/>
            <person name="Zhan S."/>
            <person name="Wang C."/>
        </authorList>
    </citation>
    <scope>NUCLEOTIDE SEQUENCE [LARGE SCALE GENOMIC DNA]</scope>
    <source>
        <strain evidence="1 2">RCEF 3172</strain>
    </source>
</reference>
<dbReference type="PANTHER" id="PTHR40260">
    <property type="entry name" value="BLR8190 PROTEIN"/>
    <property type="match status" value="1"/>
</dbReference>
<dbReference type="OrthoDB" id="4892971at2759"/>